<reference evidence="1 2" key="1">
    <citation type="submission" date="2020-08" db="EMBL/GenBank/DDBJ databases">
        <title>Genomic Encyclopedia of Type Strains, Phase IV (KMG-IV): sequencing the most valuable type-strain genomes for metagenomic binning, comparative biology and taxonomic classification.</title>
        <authorList>
            <person name="Goeker M."/>
        </authorList>
    </citation>
    <scope>NUCLEOTIDE SEQUENCE [LARGE SCALE GENOMIC DNA]</scope>
    <source>
        <strain evidence="1 2">DSM 100774</strain>
    </source>
</reference>
<organism evidence="1 2">
    <name type="scientific">Pedobacter zeae</name>
    <dbReference type="NCBI Taxonomy" id="1737356"/>
    <lineage>
        <taxon>Bacteria</taxon>
        <taxon>Pseudomonadati</taxon>
        <taxon>Bacteroidota</taxon>
        <taxon>Sphingobacteriia</taxon>
        <taxon>Sphingobacteriales</taxon>
        <taxon>Sphingobacteriaceae</taxon>
        <taxon>Pedobacter</taxon>
    </lineage>
</organism>
<evidence type="ECO:0000313" key="2">
    <source>
        <dbReference type="Proteomes" id="UP000532273"/>
    </source>
</evidence>
<protein>
    <submittedName>
        <fullName evidence="1">Uncharacterized protein</fullName>
    </submittedName>
</protein>
<dbReference type="AlphaFoldDB" id="A0A7W6P628"/>
<dbReference type="RefSeq" id="WP_183763928.1">
    <property type="nucleotide sequence ID" value="NZ_BMHZ01000001.1"/>
</dbReference>
<sequence>MKVELFISCYPDRLFSKVAPAALSLEKTGLDVHFELNQPTAISEFRL</sequence>
<dbReference type="Proteomes" id="UP000532273">
    <property type="component" value="Unassembled WGS sequence"/>
</dbReference>
<accession>A0A7W6P628</accession>
<gene>
    <name evidence="1" type="ORF">GGQ60_002379</name>
</gene>
<evidence type="ECO:0000313" key="1">
    <source>
        <dbReference type="EMBL" id="MBB4108398.1"/>
    </source>
</evidence>
<proteinExistence type="predicted"/>
<name>A0A7W6P628_9SPHI</name>
<dbReference type="EMBL" id="JACIEF010000002">
    <property type="protein sequence ID" value="MBB4108398.1"/>
    <property type="molecule type" value="Genomic_DNA"/>
</dbReference>
<comment type="caution">
    <text evidence="1">The sequence shown here is derived from an EMBL/GenBank/DDBJ whole genome shotgun (WGS) entry which is preliminary data.</text>
</comment>